<name>A0A6G3ZZX4_9BACL</name>
<dbReference type="AlphaFoldDB" id="A0A6G3ZZX4"/>
<accession>A0A6G3ZZX4</accession>
<reference evidence="1" key="1">
    <citation type="submission" date="2020-02" db="EMBL/GenBank/DDBJ databases">
        <authorList>
            <person name="Shen X.-R."/>
            <person name="Zhang Y.-X."/>
        </authorList>
    </citation>
    <scope>NUCLEOTIDE SEQUENCE</scope>
    <source>
        <strain evidence="1">SYP-B3998</strain>
    </source>
</reference>
<proteinExistence type="predicted"/>
<protein>
    <submittedName>
        <fullName evidence="1">Uncharacterized protein</fullName>
    </submittedName>
</protein>
<comment type="caution">
    <text evidence="1">The sequence shown here is derived from an EMBL/GenBank/DDBJ whole genome shotgun (WGS) entry which is preliminary data.</text>
</comment>
<dbReference type="RefSeq" id="WP_163947451.1">
    <property type="nucleotide sequence ID" value="NZ_JAAIKC010000004.1"/>
</dbReference>
<gene>
    <name evidence="1" type="ORF">GK047_14025</name>
</gene>
<sequence length="649" mass="73940">MSKPVAWSHDFYKIEEQRKRKDEIFQMYAQQHGRFFSDDGSYIGADIGFTPRPSDLMNCCVTYLFSRVPAAVEKSNQVLRRLDMIPCHFLPFYSLLLLKEVPELLHSDIVEKLEAYSRGQLDDFVGSDHDFVGVNDNFPCVSAFTIIAGGLRYGRPELIEKGKQRIGQLASMMRRRGSPSEYNSPSYTILQIHALAAIAELKVDEEMTVLALQCEERIWVEYLSHMFLPVGRLAGPYSRSYMPTLTEYGVHPAVLYMLFGEEMEGEGLTREEREVLFGQADHHLLAVDFHLPSALAQWFLQREYPFAMEATTEYNASTDEVVGVQKLWSDPSKALIHEAEDDRFPEYASGIGRISTYMTRQYSLGVASHEWHCGSQTDTFLALYTSNTPNKGRKDVRMLFSRYSVNDALPGQTNKYEQLGTTNGPFLFWDQGRKVGVHHESTAMMLYKPRAYARKNVTSLRLMLILPIKDGEPDEIWMGEQPWNPSLCSQESVDMCPVYIKDGQVYTAISPLVPSNHGRKRAVRIEKQSGYIILSFYNYEGVKRDFTKDEFLLTGNGFVAELGSEQQYGSFQAFKQIVSTPVMKDEYLSNVHMRGTTVRQTVFERAGCKLACEYSPISEGIRYLSVNDRPLGHIKLAATGLDEKRLPFM</sequence>
<evidence type="ECO:0000313" key="1">
    <source>
        <dbReference type="EMBL" id="NEW07121.1"/>
    </source>
</evidence>
<organism evidence="1">
    <name type="scientific">Paenibacillus sp. SYP-B3998</name>
    <dbReference type="NCBI Taxonomy" id="2678564"/>
    <lineage>
        <taxon>Bacteria</taxon>
        <taxon>Bacillati</taxon>
        <taxon>Bacillota</taxon>
        <taxon>Bacilli</taxon>
        <taxon>Bacillales</taxon>
        <taxon>Paenibacillaceae</taxon>
        <taxon>Paenibacillus</taxon>
    </lineage>
</organism>
<dbReference type="EMBL" id="JAAIKC010000004">
    <property type="protein sequence ID" value="NEW07121.1"/>
    <property type="molecule type" value="Genomic_DNA"/>
</dbReference>